<reference evidence="1 2" key="1">
    <citation type="submission" date="2021-06" db="EMBL/GenBank/DDBJ databases">
        <title>Caerostris extrusa draft genome.</title>
        <authorList>
            <person name="Kono N."/>
            <person name="Arakawa K."/>
        </authorList>
    </citation>
    <scope>NUCLEOTIDE SEQUENCE [LARGE SCALE GENOMIC DNA]</scope>
</reference>
<name>A0AAV4V0A4_CAEEX</name>
<sequence length="76" mass="8661">MDSSIDQARMDFKFKTILTGNEQKTSVTGLKYTSDRVLSSLSTSPKIIQKVKFDQSLFFQNPTKTGRGFDLFARYV</sequence>
<protein>
    <submittedName>
        <fullName evidence="1">Uncharacterized protein</fullName>
    </submittedName>
</protein>
<proteinExistence type="predicted"/>
<gene>
    <name evidence="1" type="ORF">CEXT_503461</name>
</gene>
<evidence type="ECO:0000313" key="2">
    <source>
        <dbReference type="Proteomes" id="UP001054945"/>
    </source>
</evidence>
<dbReference type="EMBL" id="BPLR01013763">
    <property type="protein sequence ID" value="GIY63617.1"/>
    <property type="molecule type" value="Genomic_DNA"/>
</dbReference>
<organism evidence="1 2">
    <name type="scientific">Caerostris extrusa</name>
    <name type="common">Bark spider</name>
    <name type="synonym">Caerostris bankana</name>
    <dbReference type="NCBI Taxonomy" id="172846"/>
    <lineage>
        <taxon>Eukaryota</taxon>
        <taxon>Metazoa</taxon>
        <taxon>Ecdysozoa</taxon>
        <taxon>Arthropoda</taxon>
        <taxon>Chelicerata</taxon>
        <taxon>Arachnida</taxon>
        <taxon>Araneae</taxon>
        <taxon>Araneomorphae</taxon>
        <taxon>Entelegynae</taxon>
        <taxon>Araneoidea</taxon>
        <taxon>Araneidae</taxon>
        <taxon>Caerostris</taxon>
    </lineage>
</organism>
<dbReference type="Proteomes" id="UP001054945">
    <property type="component" value="Unassembled WGS sequence"/>
</dbReference>
<accession>A0AAV4V0A4</accession>
<comment type="caution">
    <text evidence="1">The sequence shown here is derived from an EMBL/GenBank/DDBJ whole genome shotgun (WGS) entry which is preliminary data.</text>
</comment>
<dbReference type="AlphaFoldDB" id="A0AAV4V0A4"/>
<keyword evidence="2" id="KW-1185">Reference proteome</keyword>
<evidence type="ECO:0000313" key="1">
    <source>
        <dbReference type="EMBL" id="GIY63617.1"/>
    </source>
</evidence>